<geneLocation type="plasmid" evidence="1">
    <name>pLec-476cz</name>
</geneLocation>
<evidence type="ECO:0000313" key="1">
    <source>
        <dbReference type="EMBL" id="AQT23691.1"/>
    </source>
</evidence>
<protein>
    <submittedName>
        <fullName evidence="1">Putative transposase</fullName>
    </submittedName>
</protein>
<dbReference type="AlphaFoldDB" id="A0A1S6KQP2"/>
<name>A0A1S6KQP2_9ENTR</name>
<accession>A0A1S6KQP2</accession>
<organism evidence="1">
    <name type="scientific">Leclercia adecarboxylata</name>
    <dbReference type="NCBI Taxonomy" id="83655"/>
    <lineage>
        <taxon>Bacteria</taxon>
        <taxon>Pseudomonadati</taxon>
        <taxon>Pseudomonadota</taxon>
        <taxon>Gammaproteobacteria</taxon>
        <taxon>Enterobacterales</taxon>
        <taxon>Enterobacteriaceae</taxon>
        <taxon>Leclercia</taxon>
    </lineage>
</organism>
<reference evidence="1" key="1">
    <citation type="submission" date="2016-12" db="EMBL/GenBank/DDBJ databases">
        <title>Complete nucleotide sequences of two VIM-1-encoding plasmids from Klebsiella pneumoniae and Leclercia adecarboxylata isolates of Czech origin.</title>
        <authorList>
            <person name="Papagiannitsis C."/>
            <person name="Papousek I."/>
            <person name="Hrabak J."/>
            <person name="Dolejska M."/>
        </authorList>
    </citation>
    <scope>NUCLEOTIDE SEQUENCE</scope>
    <source>
        <plasmid evidence="1">pLec-476cz</plasmid>
    </source>
</reference>
<keyword evidence="1" id="KW-0614">Plasmid</keyword>
<dbReference type="EMBL" id="KY320277">
    <property type="protein sequence ID" value="AQT23691.1"/>
    <property type="molecule type" value="Genomic_DNA"/>
</dbReference>
<sequence length="107" mass="12182">MKAACLSLRGCERNGLAIKALIRGRVLEISDRNLLDTYRALPRLMSQTKRKIKSAAADGAYDVNYCHDCLKRKKIRPMIPLLSGAVYWSLERNQVVTYQRLTGNNKE</sequence>
<proteinExistence type="predicted"/>